<comment type="caution">
    <text evidence="13">The sequence shown here is derived from an EMBL/GenBank/DDBJ whole genome shotgun (WGS) entry which is preliminary data.</text>
</comment>
<comment type="caution">
    <text evidence="9">Lacks conserved residue(s) required for the propagation of feature annotation.</text>
</comment>
<keyword evidence="14" id="KW-1185">Reference proteome</keyword>
<dbReference type="PROSITE" id="PS00395">
    <property type="entry name" value="ALANINE_RACEMASE"/>
    <property type="match status" value="1"/>
</dbReference>
<dbReference type="InterPro" id="IPR029066">
    <property type="entry name" value="PLP-binding_barrel"/>
</dbReference>
<evidence type="ECO:0000256" key="5">
    <source>
        <dbReference type="ARBA" id="ARBA00022898"/>
    </source>
</evidence>
<comment type="subcellular location">
    <subcellularLocation>
        <location evidence="2 9">Periplasm</location>
    </subcellularLocation>
</comment>
<feature type="active site" description="Proton acceptor" evidence="9">
    <location>
        <position position="292"/>
    </location>
</feature>
<dbReference type="Pfam" id="PF00842">
    <property type="entry name" value="Ala_racemase_C"/>
    <property type="match status" value="1"/>
</dbReference>
<dbReference type="PANTHER" id="PTHR30511">
    <property type="entry name" value="ALANINE RACEMASE"/>
    <property type="match status" value="1"/>
</dbReference>
<keyword evidence="7 9" id="KW-0413">Isomerase</keyword>
<dbReference type="EC" id="5.1.1.10" evidence="9"/>
<reference evidence="13 14" key="1">
    <citation type="journal article" date="2011" name="J. Bacteriol.">
        <title>Genome sequence of 'Pedosphaera parvula' Ellin514, an aerobic Verrucomicrobial isolate from pasture soil.</title>
        <authorList>
            <person name="Kant R."/>
            <person name="van Passel M.W."/>
            <person name="Sangwan P."/>
            <person name="Palva A."/>
            <person name="Lucas S."/>
            <person name="Copeland A."/>
            <person name="Lapidus A."/>
            <person name="Glavina Del Rio T."/>
            <person name="Dalin E."/>
            <person name="Tice H."/>
            <person name="Bruce D."/>
            <person name="Goodwin L."/>
            <person name="Pitluck S."/>
            <person name="Chertkov O."/>
            <person name="Larimer F.W."/>
            <person name="Land M.L."/>
            <person name="Hauser L."/>
            <person name="Brettin T.S."/>
            <person name="Detter J.C."/>
            <person name="Han S."/>
            <person name="de Vos W.M."/>
            <person name="Janssen P.H."/>
            <person name="Smidt H."/>
        </authorList>
    </citation>
    <scope>NUCLEOTIDE SEQUENCE [LARGE SCALE GENOMIC DNA]</scope>
    <source>
        <strain evidence="13 14">Ellin514</strain>
    </source>
</reference>
<evidence type="ECO:0000259" key="12">
    <source>
        <dbReference type="SMART" id="SM01005"/>
    </source>
</evidence>
<dbReference type="SMART" id="SM01005">
    <property type="entry name" value="Ala_racemase_C"/>
    <property type="match status" value="1"/>
</dbReference>
<dbReference type="RefSeq" id="WP_007417559.1">
    <property type="nucleotide sequence ID" value="NZ_ABOX02000044.1"/>
</dbReference>
<comment type="catalytic activity">
    <reaction evidence="9">
        <text>L-arginine = D-arginine</text>
        <dbReference type="Rhea" id="RHEA:18069"/>
        <dbReference type="ChEBI" id="CHEBI:32682"/>
        <dbReference type="ChEBI" id="CHEBI:32689"/>
    </reaction>
</comment>
<dbReference type="InterPro" id="IPR009006">
    <property type="entry name" value="Ala_racemase/Decarboxylase_C"/>
</dbReference>
<comment type="catalytic activity">
    <reaction evidence="9">
        <text>an L-alpha-amino acid = a D-alpha-amino acid</text>
        <dbReference type="Rhea" id="RHEA:18317"/>
        <dbReference type="ChEBI" id="CHEBI:59869"/>
        <dbReference type="ChEBI" id="CHEBI:59871"/>
        <dbReference type="EC" id="5.1.1.10"/>
    </reaction>
</comment>
<gene>
    <name evidence="13" type="ORF">Cflav_PD6122</name>
</gene>
<dbReference type="EMBL" id="ABOX02000044">
    <property type="protein sequence ID" value="EEF58379.1"/>
    <property type="molecule type" value="Genomic_DNA"/>
</dbReference>
<dbReference type="STRING" id="320771.Cflav_PD6122"/>
<keyword evidence="4 9" id="KW-0574">Periplasm</keyword>
<dbReference type="SUPFAM" id="SSF50621">
    <property type="entry name" value="Alanine racemase C-terminal domain-like"/>
    <property type="match status" value="1"/>
</dbReference>
<dbReference type="InterPro" id="IPR011079">
    <property type="entry name" value="Ala_racemase_C"/>
</dbReference>
<proteinExistence type="inferred from homology"/>
<evidence type="ECO:0000256" key="7">
    <source>
        <dbReference type="ARBA" id="ARBA00023235"/>
    </source>
</evidence>
<feature type="active site" description="Proton acceptor" evidence="9">
    <location>
        <position position="66"/>
    </location>
</feature>
<organism evidence="13 14">
    <name type="scientific">Pedosphaera parvula (strain Ellin514)</name>
    <dbReference type="NCBI Taxonomy" id="320771"/>
    <lineage>
        <taxon>Bacteria</taxon>
        <taxon>Pseudomonadati</taxon>
        <taxon>Verrucomicrobiota</taxon>
        <taxon>Pedosphaerae</taxon>
        <taxon>Pedosphaerales</taxon>
        <taxon>Pedosphaeraceae</taxon>
        <taxon>Pedosphaera</taxon>
    </lineage>
</organism>
<dbReference type="SUPFAM" id="SSF51419">
    <property type="entry name" value="PLP-binding barrel"/>
    <property type="match status" value="1"/>
</dbReference>
<dbReference type="GO" id="GO:0005829">
    <property type="term" value="C:cytosol"/>
    <property type="evidence" value="ECO:0007669"/>
    <property type="project" value="TreeGrafter"/>
</dbReference>
<dbReference type="Pfam" id="PF01168">
    <property type="entry name" value="Ala_racemase_N"/>
    <property type="match status" value="1"/>
</dbReference>
<dbReference type="OrthoDB" id="9813814at2"/>
<feature type="modified residue" description="N6-(pyridoxal phosphate)lysine" evidence="9 10">
    <location>
        <position position="66"/>
    </location>
</feature>
<comment type="cofactor">
    <cofactor evidence="1 9 10">
        <name>pyridoxal 5'-phosphate</name>
        <dbReference type="ChEBI" id="CHEBI:597326"/>
    </cofactor>
</comment>
<evidence type="ECO:0000256" key="1">
    <source>
        <dbReference type="ARBA" id="ARBA00001933"/>
    </source>
</evidence>
<keyword evidence="6" id="KW-1015">Disulfide bond</keyword>
<feature type="signal peptide" evidence="9">
    <location>
        <begin position="1"/>
        <end position="20"/>
    </location>
</feature>
<evidence type="ECO:0000256" key="6">
    <source>
        <dbReference type="ARBA" id="ARBA00023157"/>
    </source>
</evidence>
<dbReference type="PANTHER" id="PTHR30511:SF0">
    <property type="entry name" value="ALANINE RACEMASE, CATABOLIC-RELATED"/>
    <property type="match status" value="1"/>
</dbReference>
<dbReference type="GO" id="GO:0030632">
    <property type="term" value="P:D-alanine biosynthetic process"/>
    <property type="evidence" value="ECO:0007669"/>
    <property type="project" value="TreeGrafter"/>
</dbReference>
<dbReference type="Gene3D" id="3.20.20.10">
    <property type="entry name" value="Alanine racemase"/>
    <property type="match status" value="1"/>
</dbReference>
<evidence type="ECO:0000256" key="3">
    <source>
        <dbReference type="ARBA" id="ARBA00022729"/>
    </source>
</evidence>
<dbReference type="PROSITE" id="PS51257">
    <property type="entry name" value="PROKAR_LIPOPROTEIN"/>
    <property type="match status" value="1"/>
</dbReference>
<comment type="function">
    <text evidence="9">Amino-acid racemase able to utilize a broad range of substrates.</text>
</comment>
<dbReference type="InterPro" id="IPR043698">
    <property type="entry name" value="Racemase_Bsr/Lyr"/>
</dbReference>
<dbReference type="HAMAP" id="MF_02212">
    <property type="entry name" value="Bsr_racemase"/>
    <property type="match status" value="1"/>
</dbReference>
<comment type="similarity">
    <text evidence="8 9">Belongs to the alanine racemase family. Bsr subfamily.</text>
</comment>
<protein>
    <recommendedName>
        <fullName evidence="9">Broad specificity amino-acid racemase</fullName>
        <ecNumber evidence="9">5.1.1.10</ecNumber>
    </recommendedName>
</protein>
<dbReference type="GO" id="GO:0047679">
    <property type="term" value="F:arginine racemase activity"/>
    <property type="evidence" value="ECO:0007669"/>
    <property type="project" value="RHEA"/>
</dbReference>
<keyword evidence="3 9" id="KW-0732">Signal</keyword>
<evidence type="ECO:0000256" key="4">
    <source>
        <dbReference type="ARBA" id="ARBA00022764"/>
    </source>
</evidence>
<keyword evidence="5 9" id="KW-0663">Pyridoxal phosphate</keyword>
<feature type="chain" id="PRO_5026410313" description="Broad specificity amino-acid racemase" evidence="9">
    <location>
        <begin position="21"/>
        <end position="400"/>
    </location>
</feature>
<dbReference type="GO" id="GO:0042597">
    <property type="term" value="C:periplasmic space"/>
    <property type="evidence" value="ECO:0007669"/>
    <property type="project" value="UniProtKB-SubCell"/>
</dbReference>
<dbReference type="CDD" id="cd06826">
    <property type="entry name" value="PLPDE_III_AR2"/>
    <property type="match status" value="1"/>
</dbReference>
<dbReference type="GO" id="GO:0018113">
    <property type="term" value="F:lysine racemase activity"/>
    <property type="evidence" value="ECO:0007669"/>
    <property type="project" value="RHEA"/>
</dbReference>
<dbReference type="Proteomes" id="UP000003688">
    <property type="component" value="Unassembled WGS sequence"/>
</dbReference>
<evidence type="ECO:0000256" key="9">
    <source>
        <dbReference type="HAMAP-Rule" id="MF_02212"/>
    </source>
</evidence>
<evidence type="ECO:0000256" key="8">
    <source>
        <dbReference type="ARBA" id="ARBA00023456"/>
    </source>
</evidence>
<dbReference type="PRINTS" id="PR00992">
    <property type="entry name" value="ALARACEMASE"/>
</dbReference>
<dbReference type="InterPro" id="IPR020622">
    <property type="entry name" value="Ala_racemase_pyridoxalP-BS"/>
</dbReference>
<feature type="binding site" evidence="9 11">
    <location>
        <position position="165"/>
    </location>
    <ligand>
        <name>substrate</name>
    </ligand>
</feature>
<evidence type="ECO:0000313" key="13">
    <source>
        <dbReference type="EMBL" id="EEF58379.1"/>
    </source>
</evidence>
<comment type="catalytic activity">
    <reaction evidence="9">
        <text>L-lysine = D-lysine</text>
        <dbReference type="Rhea" id="RHEA:22864"/>
        <dbReference type="ChEBI" id="CHEBI:32551"/>
        <dbReference type="ChEBI" id="CHEBI:32557"/>
    </reaction>
</comment>
<evidence type="ECO:0000256" key="11">
    <source>
        <dbReference type="PIRSR" id="PIRSR600821-52"/>
    </source>
</evidence>
<dbReference type="Gene3D" id="2.40.37.10">
    <property type="entry name" value="Lyase, Ornithine Decarboxylase, Chain A, domain 1"/>
    <property type="match status" value="1"/>
</dbReference>
<dbReference type="InterPro" id="IPR001608">
    <property type="entry name" value="Ala_racemase_N"/>
</dbReference>
<name>B9XP23_PEDPL</name>
<dbReference type="InterPro" id="IPR000821">
    <property type="entry name" value="Ala_racemase"/>
</dbReference>
<feature type="domain" description="Alanine racemase C-terminal" evidence="12">
    <location>
        <begin position="271"/>
        <end position="399"/>
    </location>
</feature>
<feature type="binding site" evidence="9 11">
    <location>
        <position position="340"/>
    </location>
    <ligand>
        <name>substrate</name>
    </ligand>
</feature>
<dbReference type="GO" id="GO:0008784">
    <property type="term" value="F:alanine racemase activity"/>
    <property type="evidence" value="ECO:0007669"/>
    <property type="project" value="InterPro"/>
</dbReference>
<evidence type="ECO:0000256" key="10">
    <source>
        <dbReference type="PIRSR" id="PIRSR600821-50"/>
    </source>
</evidence>
<evidence type="ECO:0000313" key="14">
    <source>
        <dbReference type="Proteomes" id="UP000003688"/>
    </source>
</evidence>
<dbReference type="NCBIfam" id="TIGR00492">
    <property type="entry name" value="alr"/>
    <property type="match status" value="1"/>
</dbReference>
<dbReference type="NCBIfam" id="NF009879">
    <property type="entry name" value="PRK13340.1-4"/>
    <property type="match status" value="1"/>
</dbReference>
<sequence length="400" mass="43533" precursor="true">MNFKRTASGFLALLLLTACHTTTPLPTPTAQNAHAWLEISQPAFEHNLAEMKKLVGPNTQVCAVMKADAYGHGIAMLIPAISRAAIPYVGVTSNEEAAKARAAGYKGKLMRLRTATPAEIEAALPYDIEELLGSLTLAEDVSVLAHRHHIILRYHLALNSAGMSRNGIELKADAGKADALALLRLPNLRIVGIMTHFPVEEVADVRAGLAAFNTESAWVIHEGHLDRSKLLLHTANSFATLEVPEARLDLVRPGGALYGDTVPSHTEYQRVLSFKSRVAAINAYPKGNTICYDRTFTLTRDSRLANIPVGYSDGYRRVFSNKANVLIHGHRCPIVGRVTMNTVMVDVTDLADVQKGDEVVLFGKQGAAEITQTELEDISGTILVELYAVWGRVNPTFLVK</sequence>
<accession>B9XP23</accession>
<dbReference type="AlphaFoldDB" id="B9XP23"/>
<dbReference type="GO" id="GO:0030170">
    <property type="term" value="F:pyridoxal phosphate binding"/>
    <property type="evidence" value="ECO:0007669"/>
    <property type="project" value="UniProtKB-UniRule"/>
</dbReference>
<evidence type="ECO:0000256" key="2">
    <source>
        <dbReference type="ARBA" id="ARBA00004418"/>
    </source>
</evidence>